<name>A0A1F5I180_9BACT</name>
<dbReference type="AlphaFoldDB" id="A0A1F5I180"/>
<sequence>MAASINTFVVDASFILAGLFPDELSPGSDTVIEKYLDKEIELISSLIFELEVLNGLRAAQLSRRIGESLCLDLAERFLKLEIKCWDIDPYETLKLSLETKLTVYDASYVYLAKSKAVPLLTLDRKMKRLAQSA</sequence>
<dbReference type="Gene3D" id="3.40.50.1010">
    <property type="entry name" value="5'-nuclease"/>
    <property type="match status" value="1"/>
</dbReference>
<dbReference type="EMBL" id="MFBS01000013">
    <property type="protein sequence ID" value="OGE10146.1"/>
    <property type="molecule type" value="Genomic_DNA"/>
</dbReference>
<gene>
    <name evidence="3" type="ORF">A3A60_00580</name>
</gene>
<dbReference type="SUPFAM" id="SSF88723">
    <property type="entry name" value="PIN domain-like"/>
    <property type="match status" value="1"/>
</dbReference>
<protein>
    <recommendedName>
        <fullName evidence="2">PIN domain-containing protein</fullName>
    </recommendedName>
</protein>
<comment type="caution">
    <text evidence="3">The sequence shown here is derived from an EMBL/GenBank/DDBJ whole genome shotgun (WGS) entry which is preliminary data.</text>
</comment>
<evidence type="ECO:0000313" key="4">
    <source>
        <dbReference type="Proteomes" id="UP000179227"/>
    </source>
</evidence>
<evidence type="ECO:0000256" key="1">
    <source>
        <dbReference type="ARBA" id="ARBA00022842"/>
    </source>
</evidence>
<reference evidence="3 4" key="1">
    <citation type="journal article" date="2016" name="Nat. Commun.">
        <title>Thousands of microbial genomes shed light on interconnected biogeochemical processes in an aquifer system.</title>
        <authorList>
            <person name="Anantharaman K."/>
            <person name="Brown C.T."/>
            <person name="Hug L.A."/>
            <person name="Sharon I."/>
            <person name="Castelle C.J."/>
            <person name="Probst A.J."/>
            <person name="Thomas B.C."/>
            <person name="Singh A."/>
            <person name="Wilkins M.J."/>
            <person name="Karaoz U."/>
            <person name="Brodie E.L."/>
            <person name="Williams K.H."/>
            <person name="Hubbard S.S."/>
            <person name="Banfield J.F."/>
        </authorList>
    </citation>
    <scope>NUCLEOTIDE SEQUENCE [LARGE SCALE GENOMIC DNA]</scope>
</reference>
<dbReference type="PANTHER" id="PTHR35901:SF1">
    <property type="entry name" value="EXONUCLEASE VAPC9"/>
    <property type="match status" value="1"/>
</dbReference>
<dbReference type="InterPro" id="IPR044153">
    <property type="entry name" value="PIN_Pae0151-like"/>
</dbReference>
<dbReference type="CDD" id="cd09873">
    <property type="entry name" value="PIN_Pae0151-like"/>
    <property type="match status" value="1"/>
</dbReference>
<evidence type="ECO:0000313" key="3">
    <source>
        <dbReference type="EMBL" id="OGE10146.1"/>
    </source>
</evidence>
<proteinExistence type="predicted"/>
<dbReference type="InterPro" id="IPR051619">
    <property type="entry name" value="TypeII_TA_RNase_PINc/VapC"/>
</dbReference>
<feature type="domain" description="PIN" evidence="2">
    <location>
        <begin position="9"/>
        <end position="130"/>
    </location>
</feature>
<dbReference type="InterPro" id="IPR002716">
    <property type="entry name" value="PIN_dom"/>
</dbReference>
<dbReference type="Proteomes" id="UP000179227">
    <property type="component" value="Unassembled WGS sequence"/>
</dbReference>
<dbReference type="InterPro" id="IPR029060">
    <property type="entry name" value="PIN-like_dom_sf"/>
</dbReference>
<evidence type="ECO:0000259" key="2">
    <source>
        <dbReference type="Pfam" id="PF01850"/>
    </source>
</evidence>
<dbReference type="Pfam" id="PF01850">
    <property type="entry name" value="PIN"/>
    <property type="match status" value="1"/>
</dbReference>
<dbReference type="STRING" id="1797729.A3A60_00580"/>
<dbReference type="PANTHER" id="PTHR35901">
    <property type="entry name" value="RIBONUCLEASE VAPC3"/>
    <property type="match status" value="1"/>
</dbReference>
<keyword evidence="1" id="KW-0460">Magnesium</keyword>
<organism evidence="3 4">
    <name type="scientific">Candidatus Curtissbacteria bacterium RIFCSPLOWO2_01_FULL_42_26</name>
    <dbReference type="NCBI Taxonomy" id="1797729"/>
    <lineage>
        <taxon>Bacteria</taxon>
        <taxon>Candidatus Curtissiibacteriota</taxon>
    </lineage>
</organism>
<accession>A0A1F5I180</accession>